<reference evidence="2 3" key="1">
    <citation type="submission" date="2019-08" db="EMBL/GenBank/DDBJ databases">
        <title>The genome of the soybean aphid Biotype 1, its phylome, world population structure and adaptation to the North American continent.</title>
        <authorList>
            <person name="Giordano R."/>
            <person name="Donthu R.K."/>
            <person name="Hernandez A.G."/>
            <person name="Wright C.L."/>
            <person name="Zimin A.V."/>
        </authorList>
    </citation>
    <scope>NUCLEOTIDE SEQUENCE [LARGE SCALE GENOMIC DNA]</scope>
    <source>
        <tissue evidence="2">Whole aphids</tissue>
    </source>
</reference>
<feature type="compositionally biased region" description="Basic residues" evidence="1">
    <location>
        <begin position="158"/>
        <end position="177"/>
    </location>
</feature>
<gene>
    <name evidence="2" type="ORF">AGLY_011997</name>
</gene>
<dbReference type="AlphaFoldDB" id="A0A6G0TCM6"/>
<dbReference type="EMBL" id="VYZN01000046">
    <property type="protein sequence ID" value="KAE9529201.1"/>
    <property type="molecule type" value="Genomic_DNA"/>
</dbReference>
<evidence type="ECO:0000313" key="2">
    <source>
        <dbReference type="EMBL" id="KAE9529201.1"/>
    </source>
</evidence>
<proteinExistence type="predicted"/>
<feature type="non-terminal residue" evidence="2">
    <location>
        <position position="1"/>
    </location>
</feature>
<feature type="region of interest" description="Disordered" evidence="1">
    <location>
        <begin position="90"/>
        <end position="126"/>
    </location>
</feature>
<accession>A0A6G0TCM6</accession>
<evidence type="ECO:0000256" key="1">
    <source>
        <dbReference type="SAM" id="MobiDB-lite"/>
    </source>
</evidence>
<name>A0A6G0TCM6_APHGL</name>
<keyword evidence="3" id="KW-1185">Reference proteome</keyword>
<organism evidence="2 3">
    <name type="scientific">Aphis glycines</name>
    <name type="common">Soybean aphid</name>
    <dbReference type="NCBI Taxonomy" id="307491"/>
    <lineage>
        <taxon>Eukaryota</taxon>
        <taxon>Metazoa</taxon>
        <taxon>Ecdysozoa</taxon>
        <taxon>Arthropoda</taxon>
        <taxon>Hexapoda</taxon>
        <taxon>Insecta</taxon>
        <taxon>Pterygota</taxon>
        <taxon>Neoptera</taxon>
        <taxon>Paraneoptera</taxon>
        <taxon>Hemiptera</taxon>
        <taxon>Sternorrhyncha</taxon>
        <taxon>Aphidomorpha</taxon>
        <taxon>Aphidoidea</taxon>
        <taxon>Aphididae</taxon>
        <taxon>Aphidini</taxon>
        <taxon>Aphis</taxon>
        <taxon>Aphis</taxon>
    </lineage>
</organism>
<protein>
    <submittedName>
        <fullName evidence="2">Uncharacterized protein</fullName>
    </submittedName>
</protein>
<dbReference type="Proteomes" id="UP000475862">
    <property type="component" value="Unassembled WGS sequence"/>
</dbReference>
<feature type="region of interest" description="Disordered" evidence="1">
    <location>
        <begin position="140"/>
        <end position="177"/>
    </location>
</feature>
<feature type="compositionally biased region" description="Low complexity" evidence="1">
    <location>
        <begin position="90"/>
        <end position="108"/>
    </location>
</feature>
<evidence type="ECO:0000313" key="3">
    <source>
        <dbReference type="Proteomes" id="UP000475862"/>
    </source>
</evidence>
<comment type="caution">
    <text evidence="2">The sequence shown here is derived from an EMBL/GenBank/DDBJ whole genome shotgun (WGS) entry which is preliminary data.</text>
</comment>
<sequence length="177" mass="19989">LDVIKITLCKKEQGLEWSIHETVVHKTNIVRPTVIRQFELIGNYIDGAFTKVETPPKTNDDMPIFIKNLKDEMIGDTRGQLFVDPISPLSPSSPSIIMSPKKYSSPSPQYTDDNDAQPPLRQSFSSSFIDDECSQINLTQAAWAPSNDEDDEPLHFNQRPKQKNKSSVKSKTKHCES</sequence>